<feature type="region of interest" description="Disordered" evidence="1">
    <location>
        <begin position="1"/>
        <end position="88"/>
    </location>
</feature>
<evidence type="ECO:0000256" key="1">
    <source>
        <dbReference type="SAM" id="MobiDB-lite"/>
    </source>
</evidence>
<sequence length="345" mass="36553">MGLCDGRDPPDVRGSGLPAGGLTLGGREREDDSEPVDSMYDTEADLPGLAASSGGGADSPEDDAEDGIINMSPLPSPTPSHPNNNHHHLLHPHIYATHHHHHLLNSSNSSSNDQDFTTPKEGSPYEAPVYIPDDIPIPSDLELRESSVPGAGLGVWAKTRISAGERFGLHSTLHHGATSKDSSFGWERFSLPQALFFGSGGGLVDIEWEGGAVCRSGREPHQKVLELGIERVDGEKQGGEQDVKNQGGGARDRSITGALGSGVGFRVSDGSERICTTRSVGQGGPVFIPPFIPPSIHPSSFPPPPAHHHLPASHHQCSQGDERHGEEGPQGINFSHGWESSSQKT</sequence>
<feature type="region of interest" description="Disordered" evidence="1">
    <location>
        <begin position="103"/>
        <end position="131"/>
    </location>
</feature>
<gene>
    <name evidence="2" type="ORF">D9C73_011501</name>
</gene>
<dbReference type="STRING" id="240159.A0A4U5USB9"/>
<accession>A0A4U5USB9</accession>
<dbReference type="EMBL" id="CM014087">
    <property type="protein sequence ID" value="TKS77410.1"/>
    <property type="molecule type" value="Genomic_DNA"/>
</dbReference>
<dbReference type="AlphaFoldDB" id="A0A4U5USB9"/>
<name>A0A4U5USB9_COLLU</name>
<feature type="region of interest" description="Disordered" evidence="1">
    <location>
        <begin position="293"/>
        <end position="345"/>
    </location>
</feature>
<dbReference type="Proteomes" id="UP000298787">
    <property type="component" value="Chromosome 10"/>
</dbReference>
<feature type="compositionally biased region" description="Pro residues" evidence="1">
    <location>
        <begin position="293"/>
        <end position="305"/>
    </location>
</feature>
<proteinExistence type="predicted"/>
<reference evidence="2 3" key="1">
    <citation type="submission" date="2019-01" db="EMBL/GenBank/DDBJ databases">
        <title>Genome Assembly of Collichthys lucidus.</title>
        <authorList>
            <person name="Cai M."/>
            <person name="Xiao S."/>
        </authorList>
    </citation>
    <scope>NUCLEOTIDE SEQUENCE [LARGE SCALE GENOMIC DNA]</scope>
    <source>
        <strain evidence="2">JT15FE1705JMU</strain>
        <tissue evidence="2">Muscle</tissue>
    </source>
</reference>
<organism evidence="2 3">
    <name type="scientific">Collichthys lucidus</name>
    <name type="common">Big head croaker</name>
    <name type="synonym">Sciaena lucida</name>
    <dbReference type="NCBI Taxonomy" id="240159"/>
    <lineage>
        <taxon>Eukaryota</taxon>
        <taxon>Metazoa</taxon>
        <taxon>Chordata</taxon>
        <taxon>Craniata</taxon>
        <taxon>Vertebrata</taxon>
        <taxon>Euteleostomi</taxon>
        <taxon>Actinopterygii</taxon>
        <taxon>Neopterygii</taxon>
        <taxon>Teleostei</taxon>
        <taxon>Neoteleostei</taxon>
        <taxon>Acanthomorphata</taxon>
        <taxon>Eupercaria</taxon>
        <taxon>Sciaenidae</taxon>
        <taxon>Collichthys</taxon>
    </lineage>
</organism>
<dbReference type="InterPro" id="IPR046341">
    <property type="entry name" value="SET_dom_sf"/>
</dbReference>
<evidence type="ECO:0000313" key="3">
    <source>
        <dbReference type="Proteomes" id="UP000298787"/>
    </source>
</evidence>
<dbReference type="Gene3D" id="2.170.270.10">
    <property type="entry name" value="SET domain"/>
    <property type="match status" value="1"/>
</dbReference>
<feature type="region of interest" description="Disordered" evidence="1">
    <location>
        <begin position="232"/>
        <end position="257"/>
    </location>
</feature>
<keyword evidence="3" id="KW-1185">Reference proteome</keyword>
<feature type="compositionally biased region" description="Basic and acidic residues" evidence="1">
    <location>
        <begin position="1"/>
        <end position="11"/>
    </location>
</feature>
<feature type="compositionally biased region" description="Basic and acidic residues" evidence="1">
    <location>
        <begin position="232"/>
        <end position="243"/>
    </location>
</feature>
<evidence type="ECO:0000313" key="2">
    <source>
        <dbReference type="EMBL" id="TKS77410.1"/>
    </source>
</evidence>
<protein>
    <submittedName>
        <fullName evidence="2">Zinc finger protein 16</fullName>
    </submittedName>
</protein>
<feature type="compositionally biased region" description="Acidic residues" evidence="1">
    <location>
        <begin position="31"/>
        <end position="44"/>
    </location>
</feature>